<reference evidence="2 3" key="1">
    <citation type="submission" date="2019-03" db="EMBL/GenBank/DDBJ databases">
        <title>First draft genome of Liparis tanakae, snailfish: a comprehensive survey of snailfish specific genes.</title>
        <authorList>
            <person name="Kim W."/>
            <person name="Song I."/>
            <person name="Jeong J.-H."/>
            <person name="Kim D."/>
            <person name="Kim S."/>
            <person name="Ryu S."/>
            <person name="Song J.Y."/>
            <person name="Lee S.K."/>
        </authorList>
    </citation>
    <scope>NUCLEOTIDE SEQUENCE [LARGE SCALE GENOMIC DNA]</scope>
    <source>
        <tissue evidence="2">Muscle</tissue>
    </source>
</reference>
<proteinExistence type="predicted"/>
<dbReference type="AlphaFoldDB" id="A0A4Z2FR36"/>
<sequence length="67" mass="7364">MYGLALCGVRKATEEQRTREAAAPSSGEVEPHTMVPMLSPMPLYWYTMLASSLEAAATEMRSLLRSS</sequence>
<keyword evidence="3" id="KW-1185">Reference proteome</keyword>
<feature type="region of interest" description="Disordered" evidence="1">
    <location>
        <begin position="13"/>
        <end position="34"/>
    </location>
</feature>
<organism evidence="2 3">
    <name type="scientific">Liparis tanakae</name>
    <name type="common">Tanaka's snailfish</name>
    <dbReference type="NCBI Taxonomy" id="230148"/>
    <lineage>
        <taxon>Eukaryota</taxon>
        <taxon>Metazoa</taxon>
        <taxon>Chordata</taxon>
        <taxon>Craniata</taxon>
        <taxon>Vertebrata</taxon>
        <taxon>Euteleostomi</taxon>
        <taxon>Actinopterygii</taxon>
        <taxon>Neopterygii</taxon>
        <taxon>Teleostei</taxon>
        <taxon>Neoteleostei</taxon>
        <taxon>Acanthomorphata</taxon>
        <taxon>Eupercaria</taxon>
        <taxon>Perciformes</taxon>
        <taxon>Cottioidei</taxon>
        <taxon>Cottales</taxon>
        <taxon>Liparidae</taxon>
        <taxon>Liparis</taxon>
    </lineage>
</organism>
<name>A0A4Z2FR36_9TELE</name>
<comment type="caution">
    <text evidence="2">The sequence shown here is derived from an EMBL/GenBank/DDBJ whole genome shotgun (WGS) entry which is preliminary data.</text>
</comment>
<gene>
    <name evidence="2" type="ORF">EYF80_046370</name>
</gene>
<protein>
    <submittedName>
        <fullName evidence="2">Uncharacterized protein</fullName>
    </submittedName>
</protein>
<dbReference type="EMBL" id="SRLO01000965">
    <property type="protein sequence ID" value="TNN43441.1"/>
    <property type="molecule type" value="Genomic_DNA"/>
</dbReference>
<evidence type="ECO:0000313" key="3">
    <source>
        <dbReference type="Proteomes" id="UP000314294"/>
    </source>
</evidence>
<dbReference type="Proteomes" id="UP000314294">
    <property type="component" value="Unassembled WGS sequence"/>
</dbReference>
<accession>A0A4Z2FR36</accession>
<evidence type="ECO:0000313" key="2">
    <source>
        <dbReference type="EMBL" id="TNN43441.1"/>
    </source>
</evidence>
<evidence type="ECO:0000256" key="1">
    <source>
        <dbReference type="SAM" id="MobiDB-lite"/>
    </source>
</evidence>